<comment type="caution">
    <text evidence="2">The sequence shown here is derived from an EMBL/GenBank/DDBJ whole genome shotgun (WGS) entry which is preliminary data.</text>
</comment>
<evidence type="ECO:0000313" key="3">
    <source>
        <dbReference type="Proteomes" id="UP001596189"/>
    </source>
</evidence>
<dbReference type="Proteomes" id="UP001596189">
    <property type="component" value="Unassembled WGS sequence"/>
</dbReference>
<proteinExistence type="predicted"/>
<protein>
    <submittedName>
        <fullName evidence="2">GNAT family N-acetyltransferase</fullName>
    </submittedName>
</protein>
<keyword evidence="3" id="KW-1185">Reference proteome</keyword>
<evidence type="ECO:0000313" key="2">
    <source>
        <dbReference type="EMBL" id="MFC6008125.1"/>
    </source>
</evidence>
<organism evidence="2 3">
    <name type="scientific">Angustibacter luteus</name>
    <dbReference type="NCBI Taxonomy" id="658456"/>
    <lineage>
        <taxon>Bacteria</taxon>
        <taxon>Bacillati</taxon>
        <taxon>Actinomycetota</taxon>
        <taxon>Actinomycetes</taxon>
        <taxon>Kineosporiales</taxon>
        <taxon>Kineosporiaceae</taxon>
    </lineage>
</organism>
<dbReference type="PANTHER" id="PTHR39173">
    <property type="entry name" value="ACETYLTRANSFERASE"/>
    <property type="match status" value="1"/>
</dbReference>
<dbReference type="CDD" id="cd04301">
    <property type="entry name" value="NAT_SF"/>
    <property type="match status" value="1"/>
</dbReference>
<feature type="domain" description="N-acetyltransferase" evidence="1">
    <location>
        <begin position="3"/>
        <end position="171"/>
    </location>
</feature>
<dbReference type="RefSeq" id="WP_345715183.1">
    <property type="nucleotide sequence ID" value="NZ_BAABFP010000002.1"/>
</dbReference>
<dbReference type="InterPro" id="IPR016181">
    <property type="entry name" value="Acyl_CoA_acyltransferase"/>
</dbReference>
<dbReference type="Gene3D" id="3.40.630.30">
    <property type="match status" value="1"/>
</dbReference>
<dbReference type="EMBL" id="JBHSRD010000004">
    <property type="protein sequence ID" value="MFC6008125.1"/>
    <property type="molecule type" value="Genomic_DNA"/>
</dbReference>
<sequence length="175" mass="19286">MSLRLRPLTVQDEEQALAAQAELAPDDFMFLLDTTPGQPWADYVGRLAAIRRGEALKEGWVPATFLVAEVDGEIVGRVSVRHELNGWLTRYGGHIGYGVRPQFRRRGYATEILRQALQVARAAGVERALVTCDLDNVGSAATIERCGGVFEGIEPESEGTTAKRRYWIDVPPPPP</sequence>
<gene>
    <name evidence="2" type="ORF">ACFQDO_13400</name>
</gene>
<accession>A0ABW1JGP0</accession>
<dbReference type="SUPFAM" id="SSF55729">
    <property type="entry name" value="Acyl-CoA N-acyltransferases (Nat)"/>
    <property type="match status" value="1"/>
</dbReference>
<dbReference type="PROSITE" id="PS51186">
    <property type="entry name" value="GNAT"/>
    <property type="match status" value="1"/>
</dbReference>
<evidence type="ECO:0000259" key="1">
    <source>
        <dbReference type="PROSITE" id="PS51186"/>
    </source>
</evidence>
<dbReference type="InterPro" id="IPR000182">
    <property type="entry name" value="GNAT_dom"/>
</dbReference>
<dbReference type="PANTHER" id="PTHR39173:SF1">
    <property type="entry name" value="ACETYLTRANSFERASE"/>
    <property type="match status" value="1"/>
</dbReference>
<reference evidence="3" key="1">
    <citation type="journal article" date="2019" name="Int. J. Syst. Evol. Microbiol.">
        <title>The Global Catalogue of Microorganisms (GCM) 10K type strain sequencing project: providing services to taxonomists for standard genome sequencing and annotation.</title>
        <authorList>
            <consortium name="The Broad Institute Genomics Platform"/>
            <consortium name="The Broad Institute Genome Sequencing Center for Infectious Disease"/>
            <person name="Wu L."/>
            <person name="Ma J."/>
        </authorList>
    </citation>
    <scope>NUCLEOTIDE SEQUENCE [LARGE SCALE GENOMIC DNA]</scope>
    <source>
        <strain evidence="3">KACC 14249</strain>
    </source>
</reference>
<name>A0ABW1JGP0_9ACTN</name>
<dbReference type="Pfam" id="PF13302">
    <property type="entry name" value="Acetyltransf_3"/>
    <property type="match status" value="1"/>
</dbReference>